<feature type="chain" id="PRO_5004894122" evidence="1">
    <location>
        <begin position="20"/>
        <end position="120"/>
    </location>
</feature>
<proteinExistence type="predicted"/>
<dbReference type="OrthoDB" id="5411942at2759"/>
<keyword evidence="1" id="KW-0732">Signal</keyword>
<evidence type="ECO:0000256" key="1">
    <source>
        <dbReference type="SAM" id="SignalP"/>
    </source>
</evidence>
<evidence type="ECO:0000313" key="2">
    <source>
        <dbReference type="EMBL" id="EWC48035.1"/>
    </source>
</evidence>
<dbReference type="Proteomes" id="UP000024837">
    <property type="component" value="Unassembled WGS sequence"/>
</dbReference>
<protein>
    <submittedName>
        <fullName evidence="2">Uncharacterized protein</fullName>
    </submittedName>
</protein>
<dbReference type="HOGENOM" id="CLU_2049658_0_0_1"/>
<evidence type="ECO:0000313" key="3">
    <source>
        <dbReference type="Proteomes" id="UP000024837"/>
    </source>
</evidence>
<keyword evidence="3" id="KW-1185">Reference proteome</keyword>
<organism evidence="2 3">
    <name type="scientific">Drechslerella stenobrocha 248</name>
    <dbReference type="NCBI Taxonomy" id="1043628"/>
    <lineage>
        <taxon>Eukaryota</taxon>
        <taxon>Fungi</taxon>
        <taxon>Dikarya</taxon>
        <taxon>Ascomycota</taxon>
        <taxon>Pezizomycotina</taxon>
        <taxon>Orbiliomycetes</taxon>
        <taxon>Orbiliales</taxon>
        <taxon>Orbiliaceae</taxon>
        <taxon>Drechslerella</taxon>
    </lineage>
</organism>
<dbReference type="EMBL" id="KI966406">
    <property type="protein sequence ID" value="EWC48035.1"/>
    <property type="molecule type" value="Genomic_DNA"/>
</dbReference>
<dbReference type="AlphaFoldDB" id="W7IFV6"/>
<feature type="signal peptide" evidence="1">
    <location>
        <begin position="1"/>
        <end position="19"/>
    </location>
</feature>
<reference evidence="2 3" key="1">
    <citation type="submission" date="2013-05" db="EMBL/GenBank/DDBJ databases">
        <title>Drechslerella stenobrocha genome reveals carnivorous origination and mechanical trapping mechanism of predatory fungi.</title>
        <authorList>
            <person name="Liu X."/>
            <person name="Zhang W."/>
            <person name="Liu K."/>
        </authorList>
    </citation>
    <scope>NUCLEOTIDE SEQUENCE [LARGE SCALE GENOMIC DNA]</scope>
    <source>
        <strain evidence="2 3">248</strain>
    </source>
</reference>
<gene>
    <name evidence="2" type="ORF">DRE_02614</name>
</gene>
<sequence length="120" mass="12899">MQFTVALTIALNLVGAAFALPAGSYDAVVTDAPPTLTTDLAPACTTFYTVTTDYPETVTVYEQYAAVPLELICGDCELEVVTVTTGEPRTPVATVTEEYTLMYIPLCTVFPTEPTDTPEY</sequence>
<name>W7IFV6_9PEZI</name>
<accession>W7IFV6</accession>